<dbReference type="InterPro" id="IPR024983">
    <property type="entry name" value="CHAT_dom"/>
</dbReference>
<evidence type="ECO:0000259" key="1">
    <source>
        <dbReference type="Pfam" id="PF12770"/>
    </source>
</evidence>
<keyword evidence="3" id="KW-1185">Reference proteome</keyword>
<dbReference type="PANTHER" id="PTHR19959:SF119">
    <property type="entry name" value="FUNGAL LIPASE-LIKE DOMAIN-CONTAINING PROTEIN"/>
    <property type="match status" value="1"/>
</dbReference>
<evidence type="ECO:0000313" key="3">
    <source>
        <dbReference type="Proteomes" id="UP001447188"/>
    </source>
</evidence>
<evidence type="ECO:0000313" key="2">
    <source>
        <dbReference type="EMBL" id="KAL0631081.1"/>
    </source>
</evidence>
<dbReference type="InterPro" id="IPR011990">
    <property type="entry name" value="TPR-like_helical_dom_sf"/>
</dbReference>
<dbReference type="Proteomes" id="UP001447188">
    <property type="component" value="Unassembled WGS sequence"/>
</dbReference>
<gene>
    <name evidence="2" type="ORF">Q9L58_010064</name>
</gene>
<dbReference type="Gene3D" id="1.25.40.10">
    <property type="entry name" value="Tetratricopeptide repeat domain"/>
    <property type="match status" value="3"/>
</dbReference>
<sequence>MRNRFPGVARFPSLGRFISWCARKLGIQSEQSVPAEVDLNARIQQIEAVLAVTPRHKPHRAWLLKDLSNRLFHRYRKSGSLDDLLAAITHLEAALEITGLSNVLRGDLFGDLSDQFGVKFRRLEHIDDLGKAIESMAASVLTTLADHPRRVERLEKLSVHFNTRYELLGGLDDLEASIRHVQTALETVSTPISSTNRIIMLTNLSNSLHNRYERLGSLTDLDASIRHLEAAVLASPEDDPYRPIMLYNLSAFLLSRYQHVPELRDLEAAIGHMRSSLAEIPGDHKLRVQLLDRMSSSLEARYGRLGDSRDLDMAIEHIQEAIADTPAANHRGRGDRHNELSTILFTRYQELKATADLEAAIEHINHATQALRSSGDLSDLPKLLTNLAVFLLARFKLLADAGDLDDSIKQSRAAIDCIGDIGSGHPDHPGVLANLSTALISRYTLSNDVSDLNAAIENTEIVLATTAESHQDRASVLNNLGSFLRTRYQRFLAVSDLDSAIKNTAEALVLTPVERGGGGGGGEAAGYRIRARYVLALCWLLQTRAERPNPSDNLDVAINYAKSMLEEIPPHHPDRPDLLQSLSVCLSLRYNRNKSPSDLDMAAAHIDEALTSIPNTHPERPSGLNQLSAILIARYSRTGALTDLSGAIKHVEDALDTMPGDDTSRGRTLTNLSRLLHFQHRRLGAAADLNIALEHAKLALQSTPIDHPDYINRLSNVSEILHARFDRLGNSDDLESAIHVMEDCLKGTPVGHADRTRNLIDLGSLLRCKFRRFGASADLDAAAEYAKIAAEETPTDDPDYGRITNNLRSLLVSRDKKLRSAPDLDAAIRHHEDTLTTTPPTSRSRPDILRQLGDCFLSRFSSSEVLCDIDVAIGHFQSALAVTPEDHPNRGVILDRLGNCFHIRYENLNEISDLDMSIDHEQASVLATPVDHPRRAHILTCLGTNLWLRYSRLNSETDRAGSFGSFLEAWNSPTAPPLVRVQAVWRATEFFPSCQTWEKSSLLLEDAIKLLPKISLRSLGRDDQQHVLSSLYGLSSLAASFALQAERGAYEALKLLELGRGIITGFALDNRSEMSELQETHPALSESLNALRAEANAKLPENLDTQAQLQDSSNRRRALDQIDVVLAEIRGIAAYKDFLLLPCETDLMRMAEHGAIAVMITTSLRSDAIIITSSSITSIKLPKMVYKTAERKMQEMSKNFHGKPQTLGPRNKAMKKLLSWLWDVAVEPVLKELDSKSSRIWWIGTGELSRAPFHAAGHHTKGSSNYTMNRVVSSYIPTVKALLYTRQQSFNLVSKRNARLLLVTMPKTPLHATLSGVEKEVAAIVAIVEGKLPEPVPNNSNDAPEEKKTRTAVLKQPNALTVLEQLGKFEAVHFACHGVSDRADPSNSSLLLLDSSHDTVDRLTVRNISKASFGNAQLAYLSACSTADNPSIELSDEIIHLASAFQLAGFNHVLATLWQSKDEACKTVAEVFYASLFDGKDGYGDSADPHSKVSGALHEAVERVREGNFDRPLMWAPFIHTGA</sequence>
<comment type="caution">
    <text evidence="2">The sequence shown here is derived from an EMBL/GenBank/DDBJ whole genome shotgun (WGS) entry which is preliminary data.</text>
</comment>
<dbReference type="Pfam" id="PF12770">
    <property type="entry name" value="CHAT"/>
    <property type="match status" value="1"/>
</dbReference>
<name>A0ABR3G5K4_9PEZI</name>
<protein>
    <recommendedName>
        <fullName evidence="1">CHAT domain-containing protein</fullName>
    </recommendedName>
</protein>
<organism evidence="2 3">
    <name type="scientific">Discina gigas</name>
    <dbReference type="NCBI Taxonomy" id="1032678"/>
    <lineage>
        <taxon>Eukaryota</taxon>
        <taxon>Fungi</taxon>
        <taxon>Dikarya</taxon>
        <taxon>Ascomycota</taxon>
        <taxon>Pezizomycotina</taxon>
        <taxon>Pezizomycetes</taxon>
        <taxon>Pezizales</taxon>
        <taxon>Discinaceae</taxon>
        <taxon>Discina</taxon>
    </lineage>
</organism>
<proteinExistence type="predicted"/>
<reference evidence="2 3" key="1">
    <citation type="submission" date="2024-02" db="EMBL/GenBank/DDBJ databases">
        <title>Discinaceae phylogenomics.</title>
        <authorList>
            <person name="Dirks A.C."/>
            <person name="James T.Y."/>
        </authorList>
    </citation>
    <scope>NUCLEOTIDE SEQUENCE [LARGE SCALE GENOMIC DNA]</scope>
    <source>
        <strain evidence="2 3">ACD0624</strain>
    </source>
</reference>
<accession>A0ABR3G5K4</accession>
<dbReference type="EMBL" id="JBBBZM010000304">
    <property type="protein sequence ID" value="KAL0631081.1"/>
    <property type="molecule type" value="Genomic_DNA"/>
</dbReference>
<dbReference type="PANTHER" id="PTHR19959">
    <property type="entry name" value="KINESIN LIGHT CHAIN"/>
    <property type="match status" value="1"/>
</dbReference>
<feature type="domain" description="CHAT" evidence="1">
    <location>
        <begin position="1216"/>
        <end position="1522"/>
    </location>
</feature>